<dbReference type="PANTHER" id="PTHR43420">
    <property type="entry name" value="ACETYLTRANSFERASE"/>
    <property type="match status" value="1"/>
</dbReference>
<keyword evidence="2" id="KW-0012">Acyltransferase</keyword>
<dbReference type="InterPro" id="IPR000182">
    <property type="entry name" value="GNAT_dom"/>
</dbReference>
<dbReference type="Pfam" id="PF00583">
    <property type="entry name" value="Acetyltransf_1"/>
    <property type="match status" value="1"/>
</dbReference>
<organism evidence="4 5">
    <name type="scientific">Alterirhizorhabdus solaris</name>
    <dbReference type="NCBI Taxonomy" id="2529389"/>
    <lineage>
        <taxon>Bacteria</taxon>
        <taxon>Pseudomonadati</taxon>
        <taxon>Pseudomonadota</taxon>
        <taxon>Alphaproteobacteria</taxon>
        <taxon>Sphingomonadales</taxon>
        <taxon>Rhizorhabdaceae</taxon>
        <taxon>Alterirhizorhabdus</taxon>
    </lineage>
</organism>
<dbReference type="InterPro" id="IPR050680">
    <property type="entry name" value="YpeA/RimI_acetyltransf"/>
</dbReference>
<dbReference type="AlphaFoldDB" id="A0A558R4C3"/>
<proteinExistence type="predicted"/>
<dbReference type="PROSITE" id="PS51186">
    <property type="entry name" value="GNAT"/>
    <property type="match status" value="1"/>
</dbReference>
<gene>
    <name evidence="4" type="ORF">FOY91_10375</name>
</gene>
<dbReference type="SUPFAM" id="SSF55729">
    <property type="entry name" value="Acyl-CoA N-acyltransferases (Nat)"/>
    <property type="match status" value="1"/>
</dbReference>
<sequence>MSGGTDDGRADSDLAITPALAGDIDPVMTVMADAFDPAFGEAWNAAQCLGILNLPGVWMLLARHGGQPAGFALARIVLDEAELLLIGVRPAFRRHGIGSALLDRVKQEAQARGGARLHLEVRDGNPALHLYHQRGFARTGCRPGYYRGADGRSFDALSLSTGLDPATA</sequence>
<reference evidence="4 5" key="1">
    <citation type="submission" date="2019-07" db="EMBL/GenBank/DDBJ databases">
        <title>Sphingomonas solaris sp. nov., isolated from a solar panel from Boston, Massachusetts.</title>
        <authorList>
            <person name="Tanner K."/>
            <person name="Pascual J."/>
            <person name="Mancuso C."/>
            <person name="Pereto J."/>
            <person name="Khalil A."/>
            <person name="Vilanova C."/>
        </authorList>
    </citation>
    <scope>NUCLEOTIDE SEQUENCE [LARGE SCALE GENOMIC DNA]</scope>
    <source>
        <strain evidence="4 5">R4DWN</strain>
    </source>
</reference>
<evidence type="ECO:0000256" key="1">
    <source>
        <dbReference type="ARBA" id="ARBA00022679"/>
    </source>
</evidence>
<dbReference type="Gene3D" id="3.40.630.30">
    <property type="match status" value="1"/>
</dbReference>
<dbReference type="GO" id="GO:0016747">
    <property type="term" value="F:acyltransferase activity, transferring groups other than amino-acyl groups"/>
    <property type="evidence" value="ECO:0007669"/>
    <property type="project" value="InterPro"/>
</dbReference>
<evidence type="ECO:0000259" key="3">
    <source>
        <dbReference type="PROSITE" id="PS51186"/>
    </source>
</evidence>
<feature type="domain" description="N-acetyltransferase" evidence="3">
    <location>
        <begin position="14"/>
        <end position="164"/>
    </location>
</feature>
<keyword evidence="1 4" id="KW-0808">Transferase</keyword>
<dbReference type="RefSeq" id="WP_145151062.1">
    <property type="nucleotide sequence ID" value="NZ_VNIM01000036.1"/>
</dbReference>
<accession>A0A558R4C3</accession>
<dbReference type="PANTHER" id="PTHR43420:SF12">
    <property type="entry name" value="N-ACETYLTRANSFERASE DOMAIN-CONTAINING PROTEIN"/>
    <property type="match status" value="1"/>
</dbReference>
<comment type="caution">
    <text evidence="4">The sequence shown here is derived from an EMBL/GenBank/DDBJ whole genome shotgun (WGS) entry which is preliminary data.</text>
</comment>
<dbReference type="CDD" id="cd04301">
    <property type="entry name" value="NAT_SF"/>
    <property type="match status" value="1"/>
</dbReference>
<dbReference type="InterPro" id="IPR016181">
    <property type="entry name" value="Acyl_CoA_acyltransferase"/>
</dbReference>
<evidence type="ECO:0000313" key="5">
    <source>
        <dbReference type="Proteomes" id="UP000318681"/>
    </source>
</evidence>
<protein>
    <submittedName>
        <fullName evidence="4">GNAT family N-acetyltransferase</fullName>
    </submittedName>
</protein>
<dbReference type="OrthoDB" id="9804026at2"/>
<dbReference type="EMBL" id="VNIM01000036">
    <property type="protein sequence ID" value="TVV74240.1"/>
    <property type="molecule type" value="Genomic_DNA"/>
</dbReference>
<evidence type="ECO:0000256" key="2">
    <source>
        <dbReference type="ARBA" id="ARBA00023315"/>
    </source>
</evidence>
<keyword evidence="5" id="KW-1185">Reference proteome</keyword>
<name>A0A558R4C3_9SPHN</name>
<evidence type="ECO:0000313" key="4">
    <source>
        <dbReference type="EMBL" id="TVV74240.1"/>
    </source>
</evidence>
<dbReference type="Proteomes" id="UP000318681">
    <property type="component" value="Unassembled WGS sequence"/>
</dbReference>